<dbReference type="RefSeq" id="WP_201662367.1">
    <property type="nucleotide sequence ID" value="NZ_CAJHCS010000062.1"/>
</dbReference>
<evidence type="ECO:0000256" key="2">
    <source>
        <dbReference type="SAM" id="SignalP"/>
    </source>
</evidence>
<feature type="signal peptide" evidence="2">
    <location>
        <begin position="1"/>
        <end position="35"/>
    </location>
</feature>
<organism evidence="3 4">
    <name type="scientific">Paraburkholderia sabiae</name>
    <dbReference type="NCBI Taxonomy" id="273251"/>
    <lineage>
        <taxon>Bacteria</taxon>
        <taxon>Pseudomonadati</taxon>
        <taxon>Pseudomonadota</taxon>
        <taxon>Betaproteobacteria</taxon>
        <taxon>Burkholderiales</taxon>
        <taxon>Burkholderiaceae</taxon>
        <taxon>Paraburkholderia</taxon>
    </lineage>
</organism>
<sequence>MTTSSGLRPGSAAGALRALTLACALCVAAVSTAHAQKNFSSPDAAMNAFGEAIADNEEATLQSLFGRDFRDWIPPVGAEVRSRFVDEWGKSHEIEQKDASHAHIAVGGDGWTFPIPLVKSAEGWHFDTRAGAEEMRLRRIGRNELAVIQTMLAIYDAQREYALTDHDGDGLLSYASKLSSSPGKQDGLYWPTQADAPPSPLGPAFIRAASMRSAGDTGYHGYHYKLLTSQGPHAPGGAYDYLAHGKLFGGFAVIAWPARYGDTGIKSFMVSHAGQVYERDLGPDSAEKAKAMTSFDPGPGWTKEQP</sequence>
<keyword evidence="2" id="KW-0732">Signal</keyword>
<keyword evidence="4" id="KW-1185">Reference proteome</keyword>
<dbReference type="Pfam" id="PF11453">
    <property type="entry name" value="DUF2950"/>
    <property type="match status" value="1"/>
</dbReference>
<evidence type="ECO:0000313" key="4">
    <source>
        <dbReference type="Proteomes" id="UP001494588"/>
    </source>
</evidence>
<dbReference type="Proteomes" id="UP001494588">
    <property type="component" value="Unassembled WGS sequence"/>
</dbReference>
<gene>
    <name evidence="3" type="ORF">V4C55_42260</name>
</gene>
<evidence type="ECO:0000313" key="3">
    <source>
        <dbReference type="EMBL" id="MEM5292320.1"/>
    </source>
</evidence>
<protein>
    <submittedName>
        <fullName evidence="3">DUF2950 domain-containing protein</fullName>
    </submittedName>
</protein>
<dbReference type="EMBL" id="JAZHGC010000082">
    <property type="protein sequence ID" value="MEM5292320.1"/>
    <property type="molecule type" value="Genomic_DNA"/>
</dbReference>
<proteinExistence type="predicted"/>
<reference evidence="3 4" key="1">
    <citation type="submission" date="2024-01" db="EMBL/GenBank/DDBJ databases">
        <title>The diversity of rhizobia nodulating Mimosa spp. in eleven states of Brazil covering several biomes is determined by host plant, location, and edaphic factors.</title>
        <authorList>
            <person name="Rouws L."/>
            <person name="Barauna A."/>
            <person name="Beukes C."/>
            <person name="De Faria S.M."/>
            <person name="Gross E."/>
            <person name="Dos Reis Junior F.B."/>
            <person name="Simon M."/>
            <person name="Maluk M."/>
            <person name="Odee D.W."/>
            <person name="Kenicer G."/>
            <person name="Young J.P.W."/>
            <person name="Reis V.M."/>
            <person name="Zilli J."/>
            <person name="James E.K."/>
        </authorList>
    </citation>
    <scope>NUCLEOTIDE SEQUENCE [LARGE SCALE GENOMIC DNA]</scope>
    <source>
        <strain evidence="3 4">JPY77</strain>
    </source>
</reference>
<accession>A0ABU9QS47</accession>
<name>A0ABU9QS47_9BURK</name>
<feature type="region of interest" description="Disordered" evidence="1">
    <location>
        <begin position="282"/>
        <end position="306"/>
    </location>
</feature>
<feature type="chain" id="PRO_5045216201" evidence="2">
    <location>
        <begin position="36"/>
        <end position="306"/>
    </location>
</feature>
<dbReference type="InterPro" id="IPR021556">
    <property type="entry name" value="DUF2950"/>
</dbReference>
<comment type="caution">
    <text evidence="3">The sequence shown here is derived from an EMBL/GenBank/DDBJ whole genome shotgun (WGS) entry which is preliminary data.</text>
</comment>
<evidence type="ECO:0000256" key="1">
    <source>
        <dbReference type="SAM" id="MobiDB-lite"/>
    </source>
</evidence>